<feature type="compositionally biased region" description="Basic and acidic residues" evidence="7">
    <location>
        <begin position="29"/>
        <end position="38"/>
    </location>
</feature>
<keyword evidence="2" id="KW-0813">Transport</keyword>
<proteinExistence type="inferred from homology"/>
<evidence type="ECO:0000256" key="8">
    <source>
        <dbReference type="SAM" id="Phobius"/>
    </source>
</evidence>
<comment type="subcellular location">
    <subcellularLocation>
        <location evidence="1">Membrane</location>
        <topology evidence="1">Multi-pass membrane protein</topology>
    </subcellularLocation>
</comment>
<dbReference type="InterPro" id="IPR036259">
    <property type="entry name" value="MFS_trans_sf"/>
</dbReference>
<feature type="transmembrane region" description="Helical" evidence="8">
    <location>
        <begin position="138"/>
        <end position="156"/>
    </location>
</feature>
<dbReference type="GO" id="GO:0022857">
    <property type="term" value="F:transmembrane transporter activity"/>
    <property type="evidence" value="ECO:0007669"/>
    <property type="project" value="InterPro"/>
</dbReference>
<dbReference type="OrthoDB" id="4454541at2759"/>
<dbReference type="SUPFAM" id="SSF103473">
    <property type="entry name" value="MFS general substrate transporter"/>
    <property type="match status" value="1"/>
</dbReference>
<dbReference type="Gene3D" id="1.20.1250.20">
    <property type="entry name" value="MFS general substrate transporter like domains"/>
    <property type="match status" value="2"/>
</dbReference>
<evidence type="ECO:0000256" key="7">
    <source>
        <dbReference type="SAM" id="MobiDB-lite"/>
    </source>
</evidence>
<dbReference type="GO" id="GO:0016020">
    <property type="term" value="C:membrane"/>
    <property type="evidence" value="ECO:0007669"/>
    <property type="project" value="UniProtKB-SubCell"/>
</dbReference>
<evidence type="ECO:0000256" key="1">
    <source>
        <dbReference type="ARBA" id="ARBA00004141"/>
    </source>
</evidence>
<feature type="transmembrane region" description="Helical" evidence="8">
    <location>
        <begin position="365"/>
        <end position="384"/>
    </location>
</feature>
<feature type="transmembrane region" description="Helical" evidence="8">
    <location>
        <begin position="300"/>
        <end position="324"/>
    </location>
</feature>
<evidence type="ECO:0000256" key="4">
    <source>
        <dbReference type="ARBA" id="ARBA00022989"/>
    </source>
</evidence>
<evidence type="ECO:0000313" key="10">
    <source>
        <dbReference type="Proteomes" id="UP001153618"/>
    </source>
</evidence>
<evidence type="ECO:0000256" key="6">
    <source>
        <dbReference type="ARBA" id="ARBA00037968"/>
    </source>
</evidence>
<evidence type="ECO:0000256" key="3">
    <source>
        <dbReference type="ARBA" id="ARBA00022692"/>
    </source>
</evidence>
<dbReference type="EMBL" id="CAJVOS010000008">
    <property type="protein sequence ID" value="CAG7957468.1"/>
    <property type="molecule type" value="Genomic_DNA"/>
</dbReference>
<feature type="transmembrane region" description="Helical" evidence="8">
    <location>
        <begin position="200"/>
        <end position="221"/>
    </location>
</feature>
<evidence type="ECO:0000256" key="2">
    <source>
        <dbReference type="ARBA" id="ARBA00022448"/>
    </source>
</evidence>
<dbReference type="InterPro" id="IPR011701">
    <property type="entry name" value="MFS"/>
</dbReference>
<dbReference type="PANTHER" id="PTHR43791">
    <property type="entry name" value="PERMEASE-RELATED"/>
    <property type="match status" value="1"/>
</dbReference>
<feature type="transmembrane region" description="Helical" evidence="8">
    <location>
        <begin position="336"/>
        <end position="358"/>
    </location>
</feature>
<dbReference type="FunFam" id="1.20.1250.20:FF:000064">
    <property type="entry name" value="MFS allantoate transporter"/>
    <property type="match status" value="1"/>
</dbReference>
<keyword evidence="3 8" id="KW-0812">Transmembrane</keyword>
<comment type="caution">
    <text evidence="9">The sequence shown here is derived from an EMBL/GenBank/DDBJ whole genome shotgun (WGS) entry which is preliminary data.</text>
</comment>
<keyword evidence="4 8" id="KW-1133">Transmembrane helix</keyword>
<dbReference type="Pfam" id="PF07690">
    <property type="entry name" value="MFS_1"/>
    <property type="match status" value="1"/>
</dbReference>
<sequence length="533" mass="58807">MSQKASQPKGQDEFVESIEPEQSRAVSPGKKETGSHPKGDQALQLIEEAGHSNILTPENNAKVLRKIDLRLLPILLGIYFLQQLDKSTISYASVFGIVEKANLHGQQYSWLGGSIYLAQLVFQPLVAYLLVKVPLAKFLAASCLLWGIALSCMTAATNFGELLACRIFLGIFEAGIAPAFIAVTQMWYRRREQPVRLSSWYAMNGVVNMFGSLIAFGLGHIKSSIFAPYQIIFLFFGLVTVGFSAVILVFMPDSPVSAKFLGEEDKLLSIERQRMNQQGVESQEWKWDHAKEAMLDPKSWFWFALMFSISVPSGGITTFGPLIIKSFGLSEYDTMLFNIPFGAVQLVATMGGAWLATFWKMKSPVLALLCLPPIAGCVMLLQIAHDNAHKGPLLAGYYIISVYPAIRNTAGETKKKVTTAILYVGQCAGNVLGPNLYTTAEAPLYRRGLLSNLALFCVLIGLTGANAAYLYYLNKKHEKRRVAVGKSAKIVDQSMQAVQAVSDNKEDLPQPPADDNAWKDMTDLQNEDFVFVF</sequence>
<feature type="transmembrane region" description="Helical" evidence="8">
    <location>
        <begin position="108"/>
        <end position="131"/>
    </location>
</feature>
<feature type="region of interest" description="Disordered" evidence="7">
    <location>
        <begin position="1"/>
        <end position="38"/>
    </location>
</feature>
<evidence type="ECO:0008006" key="11">
    <source>
        <dbReference type="Google" id="ProtNLM"/>
    </source>
</evidence>
<comment type="similarity">
    <text evidence="6">Belongs to the major facilitator superfamily. Allantoate permease family.</text>
</comment>
<reference evidence="9" key="1">
    <citation type="submission" date="2021-07" db="EMBL/GenBank/DDBJ databases">
        <authorList>
            <person name="Branca A.L. A."/>
        </authorList>
    </citation>
    <scope>NUCLEOTIDE SEQUENCE</scope>
</reference>
<keyword evidence="10" id="KW-1185">Reference proteome</keyword>
<name>A0A9W4MJ05_PENOL</name>
<dbReference type="PANTHER" id="PTHR43791:SF59">
    <property type="entry name" value="TRANSPORTER, PUTATIVE (AFU_ORTHOLOGUE AFUA_1G06550)-RELATED"/>
    <property type="match status" value="1"/>
</dbReference>
<keyword evidence="5 8" id="KW-0472">Membrane</keyword>
<evidence type="ECO:0000313" key="9">
    <source>
        <dbReference type="EMBL" id="CAG7957468.1"/>
    </source>
</evidence>
<accession>A0A9W4MJ05</accession>
<organism evidence="9 10">
    <name type="scientific">Penicillium olsonii</name>
    <dbReference type="NCBI Taxonomy" id="99116"/>
    <lineage>
        <taxon>Eukaryota</taxon>
        <taxon>Fungi</taxon>
        <taxon>Dikarya</taxon>
        <taxon>Ascomycota</taxon>
        <taxon>Pezizomycotina</taxon>
        <taxon>Eurotiomycetes</taxon>
        <taxon>Eurotiomycetidae</taxon>
        <taxon>Eurotiales</taxon>
        <taxon>Aspergillaceae</taxon>
        <taxon>Penicillium</taxon>
    </lineage>
</organism>
<protein>
    <recommendedName>
        <fullName evidence="11">Major facilitator superfamily (MFS) profile domain-containing protein</fullName>
    </recommendedName>
</protein>
<dbReference type="Proteomes" id="UP001153618">
    <property type="component" value="Unassembled WGS sequence"/>
</dbReference>
<dbReference type="AlphaFoldDB" id="A0A9W4MJ05"/>
<evidence type="ECO:0000256" key="5">
    <source>
        <dbReference type="ARBA" id="ARBA00023136"/>
    </source>
</evidence>
<feature type="transmembrane region" description="Helical" evidence="8">
    <location>
        <begin position="453"/>
        <end position="472"/>
    </location>
</feature>
<feature type="transmembrane region" description="Helical" evidence="8">
    <location>
        <begin position="168"/>
        <end position="188"/>
    </location>
</feature>
<feature type="transmembrane region" description="Helical" evidence="8">
    <location>
        <begin position="227"/>
        <end position="251"/>
    </location>
</feature>
<gene>
    <name evidence="9" type="ORF">POLS_LOCUS644</name>
</gene>